<feature type="compositionally biased region" description="Basic and acidic residues" evidence="1">
    <location>
        <begin position="312"/>
        <end position="332"/>
    </location>
</feature>
<dbReference type="PANTHER" id="PTHR32301">
    <property type="entry name" value="COUNTIN RECEPTOR CNR3-RELATED"/>
    <property type="match status" value="1"/>
</dbReference>
<feature type="compositionally biased region" description="Polar residues" evidence="1">
    <location>
        <begin position="234"/>
        <end position="244"/>
    </location>
</feature>
<feature type="compositionally biased region" description="Pro residues" evidence="1">
    <location>
        <begin position="480"/>
        <end position="507"/>
    </location>
</feature>
<dbReference type="InterPro" id="IPR027417">
    <property type="entry name" value="P-loop_NTPase"/>
</dbReference>
<evidence type="ECO:0000313" key="3">
    <source>
        <dbReference type="Proteomes" id="UP001224775"/>
    </source>
</evidence>
<feature type="region of interest" description="Disordered" evidence="1">
    <location>
        <begin position="293"/>
        <end position="511"/>
    </location>
</feature>
<feature type="compositionally biased region" description="Basic residues" evidence="1">
    <location>
        <begin position="94"/>
        <end position="103"/>
    </location>
</feature>
<feature type="compositionally biased region" description="Polar residues" evidence="1">
    <location>
        <begin position="31"/>
        <end position="42"/>
    </location>
</feature>
<sequence>MPSNDDDSSAFFDYRPKQSVPEGEDPPEPKQYTSRRMSNYSSDSEKRISNPPYDHHESDDDDDDDSGDDDTGSLADLTNYSRGSQGSGVELHPHHSKRGRRHGGGGGGSTNQYSAAGHHQLGSSDSRHRKKYADEENLTLLSMDNHQPHQRHKSSSRNKRSSKQRSSLRSNGSSSSASPSGRCSCITSLLEGVNFKTVLLCIVAMAMVMKMNQPPPTANMQHGMQQHDHPSSAVRGTSLTSTNGELPKSHPSHPDFDADTASEALQKLIQSPEATQEDIQSAVKARMGEYASNLDPNEIMKGGPSAELVQQRTEERQREREEKRQKNLEELNAKLGTDGEGGGEGQQQQQQPGIPPPPPLEGQQPGMPPPQGQYYQQPFDPSQQQVPPPNWHIPQGQMQPQQQGYYQNGYYVPPPPQQLPGGGYAQPLPQQPGMPPNNYDVNGQSNFNQSPLEWQQQMQQQQQLQQQQQQVPPQEDPSQQAPPAPEGAPPPPPDAAAADPPPAPPAPEVTADQVPLVDPNAESALATTSSFALEELVNFKDSWDPFEPTDTPVFWHIPKAGGSSIKDAMGGCHRFVQATEFGITDGHDADTEVAIVYPRVPGDADTDRSPFVNIDSSTVAGIQRAKDMGFADAQLADVAVSPFVFELNDLFTQTAKGRFFSVFRHPIDRAVSMFYYIRVADWEPSYKPELKDWTLEQYAQSDIVENNWMTRQLSNTLGGELTEENLSKAMEVIRRKFLVGLMSQIEPTMARAEKFFRWTFHVNPPNQEACRERLMSGGANSNKANKKEGPKEGDEAWTLLAHQNNFDLRLYSYIEQLFVEQEAFVQDLPDNFRNVDATCCKCYPQTFPPEGFVCPEPVKNGDA</sequence>
<name>A0AAD9DH10_9STRA</name>
<feature type="compositionally biased region" description="Basic and acidic residues" evidence="1">
    <location>
        <begin position="43"/>
        <end position="58"/>
    </location>
</feature>
<feature type="compositionally biased region" description="Polar residues" evidence="1">
    <location>
        <begin position="439"/>
        <end position="454"/>
    </location>
</feature>
<evidence type="ECO:0000313" key="2">
    <source>
        <dbReference type="EMBL" id="KAK1745769.1"/>
    </source>
</evidence>
<evidence type="ECO:0000256" key="1">
    <source>
        <dbReference type="SAM" id="MobiDB-lite"/>
    </source>
</evidence>
<dbReference type="SUPFAM" id="SSF52540">
    <property type="entry name" value="P-loop containing nucleoside triphosphate hydrolases"/>
    <property type="match status" value="1"/>
</dbReference>
<organism evidence="2 3">
    <name type="scientific">Skeletonema marinoi</name>
    <dbReference type="NCBI Taxonomy" id="267567"/>
    <lineage>
        <taxon>Eukaryota</taxon>
        <taxon>Sar</taxon>
        <taxon>Stramenopiles</taxon>
        <taxon>Ochrophyta</taxon>
        <taxon>Bacillariophyta</taxon>
        <taxon>Coscinodiscophyceae</taxon>
        <taxon>Thalassiosirophycidae</taxon>
        <taxon>Thalassiosirales</taxon>
        <taxon>Skeletonemataceae</taxon>
        <taxon>Skeletonema</taxon>
        <taxon>Skeletonema marinoi-dohrnii complex</taxon>
    </lineage>
</organism>
<feature type="compositionally biased region" description="Basic residues" evidence="1">
    <location>
        <begin position="148"/>
        <end position="163"/>
    </location>
</feature>
<dbReference type="Gene3D" id="3.40.50.300">
    <property type="entry name" value="P-loop containing nucleotide triphosphate hydrolases"/>
    <property type="match status" value="1"/>
</dbReference>
<feature type="region of interest" description="Disordered" evidence="1">
    <location>
        <begin position="1"/>
        <end position="182"/>
    </location>
</feature>
<gene>
    <name evidence="2" type="ORF">QTG54_003693</name>
</gene>
<feature type="compositionally biased region" description="Low complexity" evidence="1">
    <location>
        <begin position="164"/>
        <end position="182"/>
    </location>
</feature>
<keyword evidence="3" id="KW-1185">Reference proteome</keyword>
<comment type="caution">
    <text evidence="2">The sequence shown here is derived from an EMBL/GenBank/DDBJ whole genome shotgun (WGS) entry which is preliminary data.</text>
</comment>
<feature type="compositionally biased region" description="Pro residues" evidence="1">
    <location>
        <begin position="353"/>
        <end position="371"/>
    </location>
</feature>
<dbReference type="Proteomes" id="UP001224775">
    <property type="component" value="Unassembled WGS sequence"/>
</dbReference>
<evidence type="ECO:0008006" key="4">
    <source>
        <dbReference type="Google" id="ProtNLM"/>
    </source>
</evidence>
<dbReference type="EMBL" id="JATAAI010000005">
    <property type="protein sequence ID" value="KAK1745769.1"/>
    <property type="molecule type" value="Genomic_DNA"/>
</dbReference>
<dbReference type="PANTHER" id="PTHR32301:SF6">
    <property type="entry name" value="GOLVESIN-RELATED"/>
    <property type="match status" value="1"/>
</dbReference>
<proteinExistence type="predicted"/>
<accession>A0AAD9DH10</accession>
<protein>
    <recommendedName>
        <fullName evidence="4">Sulfotransferase domain-containing protein</fullName>
    </recommendedName>
</protein>
<reference evidence="2" key="1">
    <citation type="submission" date="2023-06" db="EMBL/GenBank/DDBJ databases">
        <title>Survivors Of The Sea: Transcriptome response of Skeletonema marinoi to long-term dormancy.</title>
        <authorList>
            <person name="Pinder M.I.M."/>
            <person name="Kourtchenko O."/>
            <person name="Robertson E.K."/>
            <person name="Larsson T."/>
            <person name="Maumus F."/>
            <person name="Osuna-Cruz C.M."/>
            <person name="Vancaester E."/>
            <person name="Stenow R."/>
            <person name="Vandepoele K."/>
            <person name="Ploug H."/>
            <person name="Bruchert V."/>
            <person name="Godhe A."/>
            <person name="Topel M."/>
        </authorList>
    </citation>
    <scope>NUCLEOTIDE SEQUENCE</scope>
    <source>
        <strain evidence="2">R05AC</strain>
    </source>
</reference>
<dbReference type="InterPro" id="IPR053259">
    <property type="entry name" value="Golvesin-related_Golgi"/>
</dbReference>
<feature type="compositionally biased region" description="Low complexity" evidence="1">
    <location>
        <begin position="394"/>
        <end position="411"/>
    </location>
</feature>
<feature type="compositionally biased region" description="Acidic residues" evidence="1">
    <location>
        <begin position="59"/>
        <end position="71"/>
    </location>
</feature>
<feature type="region of interest" description="Disordered" evidence="1">
    <location>
        <begin position="215"/>
        <end position="253"/>
    </location>
</feature>
<dbReference type="AlphaFoldDB" id="A0AAD9DH10"/>
<feature type="compositionally biased region" description="Low complexity" evidence="1">
    <location>
        <begin position="455"/>
        <end position="479"/>
    </location>
</feature>